<evidence type="ECO:0000256" key="1">
    <source>
        <dbReference type="SAM" id="MobiDB-lite"/>
    </source>
</evidence>
<evidence type="ECO:0000313" key="4">
    <source>
        <dbReference type="Proteomes" id="UP000297521"/>
    </source>
</evidence>
<accession>A0AAX2SMK1</accession>
<feature type="region of interest" description="Disordered" evidence="1">
    <location>
        <begin position="369"/>
        <end position="490"/>
    </location>
</feature>
<reference evidence="3" key="2">
    <citation type="submission" date="2019-04" db="EMBL/GenBank/DDBJ databases">
        <authorList>
            <person name="Bisanz J.E."/>
            <person name="Chagwedera N.D."/>
            <person name="Chawla A."/>
            <person name="Turnbaugh P.J."/>
        </authorList>
    </citation>
    <scope>NUCLEOTIDE SEQUENCE</scope>
    <source>
        <strain evidence="3">I8-5</strain>
    </source>
</reference>
<comment type="caution">
    <text evidence="3">The sequence shown here is derived from an EMBL/GenBank/DDBJ whole genome shotgun (WGS) entry which is preliminary data.</text>
</comment>
<dbReference type="EMBL" id="SRKR01000032">
    <property type="protein sequence ID" value="TGB09011.1"/>
    <property type="molecule type" value="Genomic_DNA"/>
</dbReference>
<organism evidence="3 4">
    <name type="scientific">Limosilactobacillus reuteri</name>
    <name type="common">Lactobacillus reuteri</name>
    <dbReference type="NCBI Taxonomy" id="1598"/>
    <lineage>
        <taxon>Bacteria</taxon>
        <taxon>Bacillati</taxon>
        <taxon>Bacillota</taxon>
        <taxon>Bacilli</taxon>
        <taxon>Lactobacillales</taxon>
        <taxon>Lactobacillaceae</taxon>
        <taxon>Limosilactobacillus</taxon>
    </lineage>
</organism>
<dbReference type="Proteomes" id="UP000297521">
    <property type="component" value="Unassembled WGS sequence"/>
</dbReference>
<dbReference type="Pfam" id="PF03432">
    <property type="entry name" value="Relaxase"/>
    <property type="match status" value="1"/>
</dbReference>
<name>A0AAX2SMK1_LIMRT</name>
<feature type="compositionally biased region" description="Basic and acidic residues" evidence="1">
    <location>
        <begin position="462"/>
        <end position="484"/>
    </location>
</feature>
<evidence type="ECO:0000259" key="2">
    <source>
        <dbReference type="Pfam" id="PF03432"/>
    </source>
</evidence>
<dbReference type="InterPro" id="IPR005094">
    <property type="entry name" value="Endonuclease_MobA/VirD2"/>
</dbReference>
<feature type="domain" description="MobA/VirD2-like nuclease" evidence="2">
    <location>
        <begin position="69"/>
        <end position="169"/>
    </location>
</feature>
<feature type="compositionally biased region" description="Polar residues" evidence="1">
    <location>
        <begin position="377"/>
        <end position="396"/>
    </location>
</feature>
<dbReference type="AlphaFoldDB" id="A0AAX2SMK1"/>
<evidence type="ECO:0000313" key="3">
    <source>
        <dbReference type="EMBL" id="TGB09011.1"/>
    </source>
</evidence>
<feature type="compositionally biased region" description="Basic and acidic residues" evidence="1">
    <location>
        <begin position="400"/>
        <end position="418"/>
    </location>
</feature>
<sequence length="490" mass="56608">MNCGVILMSIVKVISSTNAGANLNYLINEKAHNTELTNHRSLKFSGQNVYGDYANKVNARYLADQYWVVRQRAKNSKKKVQVHHLIFSFSQQEFNPTKQNLFQQARQALKLVNDFLHQLLPSTAQYLEAVQCDSKGKNLHVHVSCNSVLTNGKVLDTNLISVNSRTVTKNKKQIQHLGIRQQFDNYMAKHFKKLTGREFQPVKENKVNLVNSKAVKIDERGGYIWKEDLKQRILDAFYNTDNFDDFETVLEANNGVKIKHRRASVGKDEHGKKVYRDAITYSFIGDDGASHLARDFAYTKSGGTRGLGLSFTPQAIQHEFKQRQRNDQQVNQEQTETISEISQQTNAETLQQLHQQQLLQQQINQRLLSEESEDENYGNQSKKSVSVQQYKPNVNATAEFDTRAYDAETQRQESDNKRKRDQIRRQRIKEADQHAEQPSYRQQQEFNKRPSKPKHAHQPANKNRESNRVHQPESEPIIEQHQHNIEGPGF</sequence>
<gene>
    <name evidence="3" type="ORF">E5F87_10825</name>
</gene>
<proteinExistence type="predicted"/>
<protein>
    <recommendedName>
        <fullName evidence="2">MobA/VirD2-like nuclease domain-containing protein</fullName>
    </recommendedName>
</protein>
<reference evidence="3" key="1">
    <citation type="journal article" date="2019" name="Cell Metab.">
        <title>Nutrient sensing in CD11c cells alters the gut microbiome to regulate food intake and body mass.</title>
        <authorList>
            <person name="Chagwedera N.D."/>
            <person name="Ang Q.Y."/>
            <person name="Bisanz J.E."/>
            <person name="Leong Y.A."/>
            <person name="Ganeshan K."/>
            <person name="Cai J."/>
            <person name="Patterson A.D."/>
            <person name="Turnbaugh P.J."/>
            <person name="Chawla A."/>
        </authorList>
    </citation>
    <scope>NUCLEOTIDE SEQUENCE</scope>
    <source>
        <strain evidence="3">I8-5</strain>
    </source>
</reference>